<evidence type="ECO:0000256" key="2">
    <source>
        <dbReference type="ARBA" id="ARBA00008791"/>
    </source>
</evidence>
<protein>
    <submittedName>
        <fullName evidence="6">Universal stress protein</fullName>
    </submittedName>
</protein>
<dbReference type="Proteomes" id="UP000032568">
    <property type="component" value="Chromosome"/>
</dbReference>
<accession>A0AAE9YV40</accession>
<keyword evidence="7" id="KW-1185">Reference proteome</keyword>
<organism evidence="6 7">
    <name type="scientific">Thalassomonas actiniarum</name>
    <dbReference type="NCBI Taxonomy" id="485447"/>
    <lineage>
        <taxon>Bacteria</taxon>
        <taxon>Pseudomonadati</taxon>
        <taxon>Pseudomonadota</taxon>
        <taxon>Gammaproteobacteria</taxon>
        <taxon>Alteromonadales</taxon>
        <taxon>Colwelliaceae</taxon>
        <taxon>Thalassomonas</taxon>
    </lineage>
</organism>
<comment type="subcellular location">
    <subcellularLocation>
        <location evidence="1">Cytoplasm</location>
    </subcellularLocation>
</comment>
<reference evidence="6 7" key="2">
    <citation type="journal article" date="2022" name="Mar. Drugs">
        <title>Bioassay-Guided Fractionation Leads to the Detection of Cholic Acid Generated by the Rare Thalassomonas sp.</title>
        <authorList>
            <person name="Pheiffer F."/>
            <person name="Schneider Y.K."/>
            <person name="Hansen E.H."/>
            <person name="Andersen J.H."/>
            <person name="Isaksson J."/>
            <person name="Busche T."/>
            <person name="R C."/>
            <person name="Kalinowski J."/>
            <person name="Zyl L.V."/>
            <person name="Trindade M."/>
        </authorList>
    </citation>
    <scope>NUCLEOTIDE SEQUENCE [LARGE SCALE GENOMIC DNA]</scope>
    <source>
        <strain evidence="6 7">A5K-106</strain>
    </source>
</reference>
<dbReference type="InterPro" id="IPR006016">
    <property type="entry name" value="UspA"/>
</dbReference>
<evidence type="ECO:0000259" key="5">
    <source>
        <dbReference type="Pfam" id="PF00582"/>
    </source>
</evidence>
<evidence type="ECO:0000313" key="7">
    <source>
        <dbReference type="Proteomes" id="UP000032568"/>
    </source>
</evidence>
<dbReference type="GO" id="GO:0005737">
    <property type="term" value="C:cytoplasm"/>
    <property type="evidence" value="ECO:0007669"/>
    <property type="project" value="UniProtKB-SubCell"/>
</dbReference>
<name>A0AAE9YV40_9GAMM</name>
<sequence>MSKILVIAHREDESPTAINKALQLAERYCAGIHIVAFCHEELESVGSFTAEQVEQVKQQIVDKRHQWIQHQVAQLEHGTSNITVDTQWEKEIYKAVLKEVSTNDYRFIVAQHHGTGSFFHISTEWYLLRESRIPVYLVRQDEWKSQSTVLAAVDLKNDSVEGKLMREQVMSAAADFAKTFNSRLHCCFCFELPEILIDLDVIDKVRYQDEVREKYLPQMQALAQEYHIDEQDLHVKFGNPQKCIASVATKSKTHTVVIGSMARSGIKGKLIGNTAEKLTAYLHTDMLIVAPV</sequence>
<comment type="similarity">
    <text evidence="2">Belongs to the universal stress protein A family.</text>
</comment>
<feature type="domain" description="UspA" evidence="5">
    <location>
        <begin position="165"/>
        <end position="289"/>
    </location>
</feature>
<dbReference type="Gene3D" id="3.40.50.12370">
    <property type="match status" value="1"/>
</dbReference>
<evidence type="ECO:0000256" key="1">
    <source>
        <dbReference type="ARBA" id="ARBA00004496"/>
    </source>
</evidence>
<evidence type="ECO:0000256" key="4">
    <source>
        <dbReference type="ARBA" id="ARBA00037131"/>
    </source>
</evidence>
<evidence type="ECO:0000313" key="6">
    <source>
        <dbReference type="EMBL" id="WDE01383.1"/>
    </source>
</evidence>
<dbReference type="PANTHER" id="PTHR47892:SF1">
    <property type="entry name" value="UNIVERSAL STRESS PROTEIN E"/>
    <property type="match status" value="1"/>
</dbReference>
<gene>
    <name evidence="6" type="ORF">SG35_012570</name>
</gene>
<dbReference type="RefSeq" id="WP_044833528.1">
    <property type="nucleotide sequence ID" value="NZ_CP059735.1"/>
</dbReference>
<keyword evidence="3" id="KW-0963">Cytoplasm</keyword>
<comment type="function">
    <text evidence="4">Required for resistance to DNA-damaging agents.</text>
</comment>
<feature type="domain" description="UspA" evidence="5">
    <location>
        <begin position="2"/>
        <end position="139"/>
    </location>
</feature>
<dbReference type="EMBL" id="CP059735">
    <property type="protein sequence ID" value="WDE01383.1"/>
    <property type="molecule type" value="Genomic_DNA"/>
</dbReference>
<evidence type="ECO:0000256" key="3">
    <source>
        <dbReference type="ARBA" id="ARBA00022490"/>
    </source>
</evidence>
<dbReference type="AlphaFoldDB" id="A0AAE9YV40"/>
<dbReference type="PANTHER" id="PTHR47892">
    <property type="entry name" value="UNIVERSAL STRESS PROTEIN E"/>
    <property type="match status" value="1"/>
</dbReference>
<dbReference type="KEGG" id="tact:SG35_012570"/>
<reference evidence="6 7" key="1">
    <citation type="journal article" date="2015" name="Genome Announc.">
        <title>Draft Genome Sequences of Marine Isolates of Thalassomonas viridans and Thalassomonas actiniarum.</title>
        <authorList>
            <person name="Olonade I."/>
            <person name="van Zyl L.J."/>
            <person name="Trindade M."/>
        </authorList>
    </citation>
    <scope>NUCLEOTIDE SEQUENCE [LARGE SCALE GENOMIC DNA]</scope>
    <source>
        <strain evidence="6 7">A5K-106</strain>
    </source>
</reference>
<dbReference type="Pfam" id="PF00582">
    <property type="entry name" value="Usp"/>
    <property type="match status" value="2"/>
</dbReference>
<dbReference type="SUPFAM" id="SSF52402">
    <property type="entry name" value="Adenine nucleotide alpha hydrolases-like"/>
    <property type="match status" value="2"/>
</dbReference>
<proteinExistence type="inferred from homology"/>